<dbReference type="InterPro" id="IPR050833">
    <property type="entry name" value="Poly_Biosynth_Transport"/>
</dbReference>
<evidence type="ECO:0000256" key="6">
    <source>
        <dbReference type="SAM" id="Phobius"/>
    </source>
</evidence>
<feature type="transmembrane region" description="Helical" evidence="6">
    <location>
        <begin position="12"/>
        <end position="31"/>
    </location>
</feature>
<evidence type="ECO:0000256" key="2">
    <source>
        <dbReference type="ARBA" id="ARBA00022475"/>
    </source>
</evidence>
<feature type="transmembrane region" description="Helical" evidence="6">
    <location>
        <begin position="437"/>
        <end position="456"/>
    </location>
</feature>
<feature type="transmembrane region" description="Helical" evidence="6">
    <location>
        <begin position="171"/>
        <end position="192"/>
    </location>
</feature>
<dbReference type="STRING" id="1666911.HLUCCA11_21870"/>
<accession>A0A0P7ZHR3</accession>
<feature type="transmembrane region" description="Helical" evidence="6">
    <location>
        <begin position="356"/>
        <end position="376"/>
    </location>
</feature>
<comment type="subcellular location">
    <subcellularLocation>
        <location evidence="1">Cell membrane</location>
        <topology evidence="1">Multi-pass membrane protein</topology>
    </subcellularLocation>
</comment>
<evidence type="ECO:0000256" key="1">
    <source>
        <dbReference type="ARBA" id="ARBA00004651"/>
    </source>
</evidence>
<name>A0A0P7ZHR3_9CYAN</name>
<dbReference type="InterPro" id="IPR002797">
    <property type="entry name" value="Polysacc_synth"/>
</dbReference>
<feature type="transmembrane region" description="Helical" evidence="6">
    <location>
        <begin position="382"/>
        <end position="404"/>
    </location>
</feature>
<evidence type="ECO:0000313" key="8">
    <source>
        <dbReference type="Proteomes" id="UP000050465"/>
    </source>
</evidence>
<dbReference type="PANTHER" id="PTHR30250:SF11">
    <property type="entry name" value="O-ANTIGEN TRANSPORTER-RELATED"/>
    <property type="match status" value="1"/>
</dbReference>
<feature type="transmembrane region" description="Helical" evidence="6">
    <location>
        <begin position="290"/>
        <end position="310"/>
    </location>
</feature>
<proteinExistence type="predicted"/>
<dbReference type="GO" id="GO:0005886">
    <property type="term" value="C:plasma membrane"/>
    <property type="evidence" value="ECO:0007669"/>
    <property type="project" value="UniProtKB-SubCell"/>
</dbReference>
<dbReference type="EMBL" id="LJZR01000062">
    <property type="protein sequence ID" value="KPQ32294.1"/>
    <property type="molecule type" value="Genomic_DNA"/>
</dbReference>
<evidence type="ECO:0000256" key="3">
    <source>
        <dbReference type="ARBA" id="ARBA00022692"/>
    </source>
</evidence>
<dbReference type="Pfam" id="PF01943">
    <property type="entry name" value="Polysacc_synt"/>
    <property type="match status" value="1"/>
</dbReference>
<feature type="transmembrane region" description="Helical" evidence="6">
    <location>
        <begin position="411"/>
        <end position="431"/>
    </location>
</feature>
<evidence type="ECO:0000256" key="4">
    <source>
        <dbReference type="ARBA" id="ARBA00022989"/>
    </source>
</evidence>
<feature type="transmembrane region" description="Helical" evidence="6">
    <location>
        <begin position="250"/>
        <end position="269"/>
    </location>
</feature>
<dbReference type="AlphaFoldDB" id="A0A0P7ZHR3"/>
<feature type="transmembrane region" description="Helical" evidence="6">
    <location>
        <begin position="82"/>
        <end position="102"/>
    </location>
</feature>
<keyword evidence="5 6" id="KW-0472">Membrane</keyword>
<feature type="transmembrane region" description="Helical" evidence="6">
    <location>
        <begin position="43"/>
        <end position="62"/>
    </location>
</feature>
<sequence length="469" mass="51135">MKKLLGVLDLSYLYAFLGEATLALTLLFYVLLARQLGPEQYEVFASAAALGAILSLLISLGFPDLLTREVALDPEAGARSTIHFLSVECVGALVVLLLLFPITRLLGVTGLDVAIFYLVILAEVSRSIVLTLRSLLKGMGQFRAEMVVVSIERFFVVALALTVLFLTQSLFWVILTFMLARVLHLLGFLSYLNQRFRLWAPLNMARSLGAFKMALPLALSGVLWIVFYQADILMLKGIAPAGEAGFYSASYRIMEIFSALYRVVFYVSFTRLSQSFGDNAQQMARQVYRTTLLLTVGILPVVLLASVFQIPLVNLIYGETYAPSVRSLSILLPSIAVIIFGELARYILIAMKRDRYLPPLLVGAVLLNVAANLVLIPRWGGAGAAIATLVSEAALTLVCLQVLIKLGYQRIGWTISAITLLGLGIVALPSLLLNSLVSVWIGGLGILGVGAIAFLLRPQHFLKASSQHI</sequence>
<feature type="transmembrane region" description="Helical" evidence="6">
    <location>
        <begin position="144"/>
        <end position="165"/>
    </location>
</feature>
<dbReference type="CDD" id="cd13128">
    <property type="entry name" value="MATE_Wzx_like"/>
    <property type="match status" value="1"/>
</dbReference>
<evidence type="ECO:0000256" key="5">
    <source>
        <dbReference type="ARBA" id="ARBA00023136"/>
    </source>
</evidence>
<feature type="transmembrane region" description="Helical" evidence="6">
    <location>
        <begin position="213"/>
        <end position="230"/>
    </location>
</feature>
<evidence type="ECO:0000313" key="7">
    <source>
        <dbReference type="EMBL" id="KPQ32294.1"/>
    </source>
</evidence>
<dbReference type="PANTHER" id="PTHR30250">
    <property type="entry name" value="PST FAMILY PREDICTED COLANIC ACID TRANSPORTER"/>
    <property type="match status" value="1"/>
</dbReference>
<dbReference type="Proteomes" id="UP000050465">
    <property type="component" value="Unassembled WGS sequence"/>
</dbReference>
<gene>
    <name evidence="7" type="ORF">HLUCCA11_21870</name>
</gene>
<keyword evidence="3 6" id="KW-0812">Transmembrane</keyword>
<comment type="caution">
    <text evidence="7">The sequence shown here is derived from an EMBL/GenBank/DDBJ whole genome shotgun (WGS) entry which is preliminary data.</text>
</comment>
<protein>
    <submittedName>
        <fullName evidence="7">Membrane protein involved in the export of O-antigen and teichoic acid</fullName>
    </submittedName>
</protein>
<feature type="transmembrane region" description="Helical" evidence="6">
    <location>
        <begin position="114"/>
        <end position="132"/>
    </location>
</feature>
<reference evidence="7 8" key="1">
    <citation type="submission" date="2015-09" db="EMBL/GenBank/DDBJ databases">
        <title>Identification and resolution of microdiversity through metagenomic sequencing of parallel consortia.</title>
        <authorList>
            <person name="Nelson W.C."/>
            <person name="Romine M.F."/>
            <person name="Lindemann S.R."/>
        </authorList>
    </citation>
    <scope>NUCLEOTIDE SEQUENCE [LARGE SCALE GENOMIC DNA]</scope>
    <source>
        <strain evidence="7">Ana</strain>
    </source>
</reference>
<feature type="transmembrane region" description="Helical" evidence="6">
    <location>
        <begin position="330"/>
        <end position="349"/>
    </location>
</feature>
<organism evidence="7 8">
    <name type="scientific">Phormidesmis priestleyi Ana</name>
    <dbReference type="NCBI Taxonomy" id="1666911"/>
    <lineage>
        <taxon>Bacteria</taxon>
        <taxon>Bacillati</taxon>
        <taxon>Cyanobacteriota</taxon>
        <taxon>Cyanophyceae</taxon>
        <taxon>Leptolyngbyales</taxon>
        <taxon>Leptolyngbyaceae</taxon>
        <taxon>Phormidesmis</taxon>
    </lineage>
</organism>
<keyword evidence="4 6" id="KW-1133">Transmembrane helix</keyword>
<keyword evidence="2" id="KW-1003">Cell membrane</keyword>